<proteinExistence type="predicted"/>
<reference evidence="2 3" key="1">
    <citation type="submission" date="2016-01" db="EMBL/GenBank/DDBJ databases">
        <authorList>
            <person name="Oliw E.H."/>
        </authorList>
    </citation>
    <scope>NUCLEOTIDE SEQUENCE [LARGE SCALE GENOMIC DNA]</scope>
    <source>
        <strain evidence="2">LMG 27134</strain>
    </source>
</reference>
<evidence type="ECO:0000313" key="3">
    <source>
        <dbReference type="Proteomes" id="UP000054683"/>
    </source>
</evidence>
<dbReference type="EMBL" id="FCOK02000003">
    <property type="protein sequence ID" value="SAL15587.1"/>
    <property type="molecule type" value="Genomic_DNA"/>
</dbReference>
<accession>A0A158F741</accession>
<name>A0A158F741_9BURK</name>
<dbReference type="InterPro" id="IPR003615">
    <property type="entry name" value="HNH_nuc"/>
</dbReference>
<evidence type="ECO:0000313" key="2">
    <source>
        <dbReference type="EMBL" id="SAL15587.1"/>
    </source>
</evidence>
<organism evidence="2 3">
    <name type="scientific">Caballeronia udeis</name>
    <dbReference type="NCBI Taxonomy" id="1232866"/>
    <lineage>
        <taxon>Bacteria</taxon>
        <taxon>Pseudomonadati</taxon>
        <taxon>Pseudomonadota</taxon>
        <taxon>Betaproteobacteria</taxon>
        <taxon>Burkholderiales</taxon>
        <taxon>Burkholderiaceae</taxon>
        <taxon>Caballeronia</taxon>
    </lineage>
</organism>
<gene>
    <name evidence="2" type="ORF">AWB69_00744</name>
</gene>
<dbReference type="AlphaFoldDB" id="A0A158F741"/>
<dbReference type="Pfam" id="PF13391">
    <property type="entry name" value="HNH_2"/>
    <property type="match status" value="1"/>
</dbReference>
<feature type="domain" description="HNH nuclease" evidence="1">
    <location>
        <begin position="241"/>
        <end position="290"/>
    </location>
</feature>
<sequence>MIGSSRAWSLIALKAEKRQYGGNTGYDDELTSTYRYDAAVPNHKQLAIGDLVLIRDADHLVGLAQIENITSSTIQKIRQRCPECGQVAIKLRKTKTPPWRCSSGHEFKMPMSETISLIGFEAHYGESFVPTPEAIPVADIKAAALRPSDQLSMEELDLAKLEQGLTVNFPETRALIMRFLDGVTLSPMDATGGPKISLENTGSPFVPSLCDTRESALRSIKLRRGQKSFRDSLLKRYGGRCVATGCDLIDIVEAAHIDPYRDANDNHPENGLLLRADLHTLFDLNLMAIEPNTLVLRFHPKVLAAGYIALEGKSIFLDKHTQPSPAPIARRWAAFYKTMTDK</sequence>
<dbReference type="RefSeq" id="WP_062082241.1">
    <property type="nucleotide sequence ID" value="NZ_FCOK02000003.1"/>
</dbReference>
<protein>
    <recommendedName>
        <fullName evidence="1">HNH nuclease domain-containing protein</fullName>
    </recommendedName>
</protein>
<dbReference type="Proteomes" id="UP000054683">
    <property type="component" value="Unassembled WGS sequence"/>
</dbReference>
<evidence type="ECO:0000259" key="1">
    <source>
        <dbReference type="Pfam" id="PF13391"/>
    </source>
</evidence>
<dbReference type="OrthoDB" id="9811869at2"/>